<accession>A0A5R8Y0X5</accession>
<dbReference type="Pfam" id="PF12697">
    <property type="entry name" value="Abhydrolase_6"/>
    <property type="match status" value="1"/>
</dbReference>
<sequence length="237" mass="26670">MKSKDSIVFLSGLLCDKTVWEDIKKELEDSFDITMISFKGYDSIKSMAKKVLDESPENFILIGHSMGGRVALEVYNQDLKRVKALGLFNTGVNPRTDAEVPGRQKLLDLAKNEGMDSVLKQWLPPMMGNQGLSNEKLMSKLETMVKTYNKDEFSKQINALLNRPDAREILPNVEVPVLLLSATEDKWSPISQHEKMQEYLKKSDLVVIENASHMAPCEQPKLVAKAISSWVSKNLKG</sequence>
<dbReference type="PANTHER" id="PTHR43798">
    <property type="entry name" value="MONOACYLGLYCEROL LIPASE"/>
    <property type="match status" value="1"/>
</dbReference>
<reference evidence="2 3" key="1">
    <citation type="submission" date="2019-05" db="EMBL/GenBank/DDBJ databases">
        <title>Arcobacter sp. nov., isolated from sea sediment.</title>
        <authorList>
            <person name="Kim W."/>
        </authorList>
    </citation>
    <scope>NUCLEOTIDE SEQUENCE [LARGE SCALE GENOMIC DNA]</scope>
    <source>
        <strain evidence="2 3">CAU 1517</strain>
    </source>
</reference>
<dbReference type="EMBL" id="VANU01000004">
    <property type="protein sequence ID" value="TLP37733.1"/>
    <property type="molecule type" value="Genomic_DNA"/>
</dbReference>
<comment type="caution">
    <text evidence="2">The sequence shown here is derived from an EMBL/GenBank/DDBJ whole genome shotgun (WGS) entry which is preliminary data.</text>
</comment>
<gene>
    <name evidence="2" type="ORF">FDK22_10480</name>
</gene>
<name>A0A5R8Y0X5_9BACT</name>
<dbReference type="PANTHER" id="PTHR43798:SF29">
    <property type="entry name" value="AB HYDROLASE-1 DOMAIN-CONTAINING PROTEIN"/>
    <property type="match status" value="1"/>
</dbReference>
<dbReference type="Gene3D" id="3.40.50.1820">
    <property type="entry name" value="alpha/beta hydrolase"/>
    <property type="match status" value="1"/>
</dbReference>
<dbReference type="InterPro" id="IPR000073">
    <property type="entry name" value="AB_hydrolase_1"/>
</dbReference>
<feature type="domain" description="AB hydrolase-1" evidence="1">
    <location>
        <begin position="51"/>
        <end position="226"/>
    </location>
</feature>
<evidence type="ECO:0000313" key="2">
    <source>
        <dbReference type="EMBL" id="TLP37733.1"/>
    </source>
</evidence>
<keyword evidence="2" id="KW-0378">Hydrolase</keyword>
<dbReference type="RefSeq" id="WP_138152913.1">
    <property type="nucleotide sequence ID" value="NZ_VANU01000004.1"/>
</dbReference>
<dbReference type="SUPFAM" id="SSF53474">
    <property type="entry name" value="alpha/beta-Hydrolases"/>
    <property type="match status" value="1"/>
</dbReference>
<evidence type="ECO:0000313" key="3">
    <source>
        <dbReference type="Proteomes" id="UP000308901"/>
    </source>
</evidence>
<dbReference type="AlphaFoldDB" id="A0A5R8Y0X5"/>
<dbReference type="Proteomes" id="UP000308901">
    <property type="component" value="Unassembled WGS sequence"/>
</dbReference>
<organism evidence="2 3">
    <name type="scientific">Arcobacter arenosus</name>
    <dbReference type="NCBI Taxonomy" id="2576037"/>
    <lineage>
        <taxon>Bacteria</taxon>
        <taxon>Pseudomonadati</taxon>
        <taxon>Campylobacterota</taxon>
        <taxon>Epsilonproteobacteria</taxon>
        <taxon>Campylobacterales</taxon>
        <taxon>Arcobacteraceae</taxon>
        <taxon>Arcobacter</taxon>
    </lineage>
</organism>
<dbReference type="InterPro" id="IPR029058">
    <property type="entry name" value="AB_hydrolase_fold"/>
</dbReference>
<dbReference type="OrthoDB" id="5342129at2"/>
<protein>
    <submittedName>
        <fullName evidence="2">Alpha/beta hydrolase</fullName>
    </submittedName>
</protein>
<dbReference type="GO" id="GO:0016787">
    <property type="term" value="F:hydrolase activity"/>
    <property type="evidence" value="ECO:0007669"/>
    <property type="project" value="UniProtKB-KW"/>
</dbReference>
<evidence type="ECO:0000259" key="1">
    <source>
        <dbReference type="Pfam" id="PF12697"/>
    </source>
</evidence>
<keyword evidence="3" id="KW-1185">Reference proteome</keyword>
<proteinExistence type="predicted"/>
<dbReference type="InterPro" id="IPR050266">
    <property type="entry name" value="AB_hydrolase_sf"/>
</dbReference>